<evidence type="ECO:0000256" key="2">
    <source>
        <dbReference type="ARBA" id="ARBA00023015"/>
    </source>
</evidence>
<reference evidence="7 8" key="1">
    <citation type="submission" date="2021-01" db="EMBL/GenBank/DDBJ databases">
        <title>Genome public.</title>
        <authorList>
            <person name="Liu C."/>
            <person name="Sun Q."/>
        </authorList>
    </citation>
    <scope>NUCLEOTIDE SEQUENCE [LARGE SCALE GENOMIC DNA]</scope>
    <source>
        <strain evidence="7 8">YIM B02515</strain>
    </source>
</reference>
<evidence type="ECO:0000313" key="8">
    <source>
        <dbReference type="Proteomes" id="UP000632377"/>
    </source>
</evidence>
<evidence type="ECO:0000259" key="6">
    <source>
        <dbReference type="Pfam" id="PF08281"/>
    </source>
</evidence>
<dbReference type="PANTHER" id="PTHR43133:SF8">
    <property type="entry name" value="RNA POLYMERASE SIGMA FACTOR HI_1459-RELATED"/>
    <property type="match status" value="1"/>
</dbReference>
<comment type="similarity">
    <text evidence="1">Belongs to the sigma-70 factor family. ECF subfamily.</text>
</comment>
<dbReference type="InterPro" id="IPR036388">
    <property type="entry name" value="WH-like_DNA-bd_sf"/>
</dbReference>
<evidence type="ECO:0000256" key="3">
    <source>
        <dbReference type="ARBA" id="ARBA00023082"/>
    </source>
</evidence>
<dbReference type="InterPro" id="IPR013324">
    <property type="entry name" value="RNA_pol_sigma_r3/r4-like"/>
</dbReference>
<dbReference type="Gene3D" id="1.10.1740.10">
    <property type="match status" value="1"/>
</dbReference>
<evidence type="ECO:0000256" key="4">
    <source>
        <dbReference type="ARBA" id="ARBA00023125"/>
    </source>
</evidence>
<protein>
    <submittedName>
        <fullName evidence="7">Sigma-70 family RNA polymerase sigma factor</fullName>
    </submittedName>
</protein>
<keyword evidence="8" id="KW-1185">Reference proteome</keyword>
<dbReference type="InterPro" id="IPR013325">
    <property type="entry name" value="RNA_pol_sigma_r2"/>
</dbReference>
<dbReference type="InterPro" id="IPR013249">
    <property type="entry name" value="RNA_pol_sigma70_r4_t2"/>
</dbReference>
<dbReference type="Gene3D" id="1.10.10.10">
    <property type="entry name" value="Winged helix-like DNA-binding domain superfamily/Winged helix DNA-binding domain"/>
    <property type="match status" value="1"/>
</dbReference>
<dbReference type="SUPFAM" id="SSF88946">
    <property type="entry name" value="Sigma2 domain of RNA polymerase sigma factors"/>
    <property type="match status" value="1"/>
</dbReference>
<comment type="caution">
    <text evidence="7">The sequence shown here is derived from an EMBL/GenBank/DDBJ whole genome shotgun (WGS) entry which is preliminary data.</text>
</comment>
<dbReference type="Pfam" id="PF08281">
    <property type="entry name" value="Sigma70_r4_2"/>
    <property type="match status" value="1"/>
</dbReference>
<keyword evidence="3" id="KW-0731">Sigma factor</keyword>
<dbReference type="InterPro" id="IPR014284">
    <property type="entry name" value="RNA_pol_sigma-70_dom"/>
</dbReference>
<feature type="domain" description="RNA polymerase sigma factor 70 region 4 type 2" evidence="6">
    <location>
        <begin position="131"/>
        <end position="167"/>
    </location>
</feature>
<sequence>MKVPEINELFTDIYNSTYSDVLRFVVIKCHNPDDIPDLIQNIYLSFYKRFKAKGDIREHKRYAIKIAKHELFKYYGIFSFTKNFIPVFSQSEDETLINFEQGLYDEELSDDKLICNDIWQYLKERDILTFKIFTLYYSHDLKICDISKSLGISESMVKNRLYRTLKEINDKFSLQEE</sequence>
<accession>A0ABS1TE07</accession>
<dbReference type="RefSeq" id="WP_202750216.1">
    <property type="nucleotide sequence ID" value="NZ_JAESWC010000014.1"/>
</dbReference>
<organism evidence="7 8">
    <name type="scientific">Clostridium rhizosphaerae</name>
    <dbReference type="NCBI Taxonomy" id="2803861"/>
    <lineage>
        <taxon>Bacteria</taxon>
        <taxon>Bacillati</taxon>
        <taxon>Bacillota</taxon>
        <taxon>Clostridia</taxon>
        <taxon>Eubacteriales</taxon>
        <taxon>Clostridiaceae</taxon>
        <taxon>Clostridium</taxon>
    </lineage>
</organism>
<dbReference type="PANTHER" id="PTHR43133">
    <property type="entry name" value="RNA POLYMERASE ECF-TYPE SIGMA FACTO"/>
    <property type="match status" value="1"/>
</dbReference>
<proteinExistence type="inferred from homology"/>
<evidence type="ECO:0000256" key="5">
    <source>
        <dbReference type="ARBA" id="ARBA00023163"/>
    </source>
</evidence>
<name>A0ABS1TE07_9CLOT</name>
<dbReference type="EMBL" id="JAESWC010000014">
    <property type="protein sequence ID" value="MBL4937466.1"/>
    <property type="molecule type" value="Genomic_DNA"/>
</dbReference>
<keyword evidence="4" id="KW-0238">DNA-binding</keyword>
<evidence type="ECO:0000256" key="1">
    <source>
        <dbReference type="ARBA" id="ARBA00010641"/>
    </source>
</evidence>
<dbReference type="NCBIfam" id="TIGR02937">
    <property type="entry name" value="sigma70-ECF"/>
    <property type="match status" value="1"/>
</dbReference>
<dbReference type="Proteomes" id="UP000632377">
    <property type="component" value="Unassembled WGS sequence"/>
</dbReference>
<keyword evidence="2" id="KW-0805">Transcription regulation</keyword>
<gene>
    <name evidence="7" type="ORF">JK636_17230</name>
</gene>
<evidence type="ECO:0000313" key="7">
    <source>
        <dbReference type="EMBL" id="MBL4937466.1"/>
    </source>
</evidence>
<dbReference type="SUPFAM" id="SSF88659">
    <property type="entry name" value="Sigma3 and sigma4 domains of RNA polymerase sigma factors"/>
    <property type="match status" value="1"/>
</dbReference>
<keyword evidence="5" id="KW-0804">Transcription</keyword>
<dbReference type="InterPro" id="IPR039425">
    <property type="entry name" value="RNA_pol_sigma-70-like"/>
</dbReference>